<dbReference type="KEGG" id="afr:AFE_2897"/>
<dbReference type="EMBL" id="CP001219">
    <property type="protein sequence ID" value="ACK80344.1"/>
    <property type="molecule type" value="Genomic_DNA"/>
</dbReference>
<feature type="transmembrane region" description="Helical" evidence="1">
    <location>
        <begin position="12"/>
        <end position="30"/>
    </location>
</feature>
<keyword evidence="3" id="KW-1185">Reference proteome</keyword>
<evidence type="ECO:0000313" key="3">
    <source>
        <dbReference type="Proteomes" id="UP000001362"/>
    </source>
</evidence>
<evidence type="ECO:0000256" key="1">
    <source>
        <dbReference type="SAM" id="Phobius"/>
    </source>
</evidence>
<dbReference type="PaxDb" id="243159-AFE_2897"/>
<gene>
    <name evidence="2" type="ordered locus">AFE_2897</name>
</gene>
<dbReference type="STRING" id="243159.AFE_2897"/>
<name>B7J989_ACIF2</name>
<sequence>MALSVRTTRVPVFMLKWLILMAFVALLWYGRRHRRPRAPRIDRLVRCARCNRHLPLQEAVRRADGDFCCPQHAGDDQ</sequence>
<keyword evidence="1" id="KW-1133">Transmembrane helix</keyword>
<organism evidence="2 3">
    <name type="scientific">Acidithiobacillus ferrooxidans (strain ATCC 23270 / DSM 14882 / CIP 104768 / NCIMB 8455)</name>
    <name type="common">Ferrobacillus ferrooxidans (strain ATCC 23270)</name>
    <dbReference type="NCBI Taxonomy" id="243159"/>
    <lineage>
        <taxon>Bacteria</taxon>
        <taxon>Pseudomonadati</taxon>
        <taxon>Pseudomonadota</taxon>
        <taxon>Acidithiobacillia</taxon>
        <taxon>Acidithiobacillales</taxon>
        <taxon>Acidithiobacillaceae</taxon>
        <taxon>Acidithiobacillus</taxon>
    </lineage>
</organism>
<dbReference type="AlphaFoldDB" id="B7J989"/>
<proteinExistence type="predicted"/>
<accession>B7J989</accession>
<dbReference type="HOGENOM" id="CLU_2630030_0_0_6"/>
<keyword evidence="1" id="KW-0812">Transmembrane</keyword>
<dbReference type="Proteomes" id="UP000001362">
    <property type="component" value="Chromosome"/>
</dbReference>
<reference evidence="2 3" key="1">
    <citation type="journal article" date="2008" name="BMC Genomics">
        <title>Acidithiobacillus ferrooxidans metabolism: from genome sequence to industrial applications.</title>
        <authorList>
            <person name="Valdes J."/>
            <person name="Pedroso I."/>
            <person name="Quatrini R."/>
            <person name="Dodson R.J."/>
            <person name="Tettelin H."/>
            <person name="Blake R.II."/>
            <person name="Eisen J.A."/>
            <person name="Holmes D.S."/>
        </authorList>
    </citation>
    <scope>NUCLEOTIDE SEQUENCE [LARGE SCALE GENOMIC DNA]</scope>
    <source>
        <strain evidence="3">ATCC 23270 / DSM 14882 / CIP 104768 / NCIMB 8455</strain>
    </source>
</reference>
<keyword evidence="1" id="KW-0472">Membrane</keyword>
<protein>
    <submittedName>
        <fullName evidence="2">Uncharacterized protein</fullName>
    </submittedName>
</protein>
<evidence type="ECO:0000313" key="2">
    <source>
        <dbReference type="EMBL" id="ACK80344.1"/>
    </source>
</evidence>